<name>A0A433UMI9_ANAVA</name>
<dbReference type="Proteomes" id="UP000276103">
    <property type="component" value="Unassembled WGS sequence"/>
</dbReference>
<dbReference type="Gene3D" id="1.10.3210.10">
    <property type="entry name" value="Hypothetical protein af1432"/>
    <property type="match status" value="1"/>
</dbReference>
<dbReference type="PANTHER" id="PTHR21174:SF0">
    <property type="entry name" value="HD PHOSPHOHYDROLASE FAMILY PROTEIN-RELATED"/>
    <property type="match status" value="1"/>
</dbReference>
<comment type="caution">
    <text evidence="1">The sequence shown here is derived from an EMBL/GenBank/DDBJ whole genome shotgun (WGS) entry which is preliminary data.</text>
</comment>
<evidence type="ECO:0000313" key="1">
    <source>
        <dbReference type="EMBL" id="RUS95044.1"/>
    </source>
</evidence>
<evidence type="ECO:0008006" key="3">
    <source>
        <dbReference type="Google" id="ProtNLM"/>
    </source>
</evidence>
<protein>
    <recommendedName>
        <fullName evidence="3">HD domain-containing protein</fullName>
    </recommendedName>
</protein>
<sequence>MLTENLTLILFSHWQQTIQPFGVNYLAADQAFNHLVTAYSSPNRHYHTLEHIYHVLTTIDTLQIYAQDLPSVQLAAWFHDVVYDTQAQDNEEKSADYAEQMLTNLGIVASKITKVKSLILNTKNHKADNLDSQVLIDADLGILAAEPVNYQKYAQAIRQEYAWVSEVDYITGRQQVLERFLQRQRIYFTPLMLEVAEASARLNIQVEIDTLIKTTGSSFHLT</sequence>
<organism evidence="1 2">
    <name type="scientific">Trichormus variabilis SAG 1403-4b</name>
    <dbReference type="NCBI Taxonomy" id="447716"/>
    <lineage>
        <taxon>Bacteria</taxon>
        <taxon>Bacillati</taxon>
        <taxon>Cyanobacteriota</taxon>
        <taxon>Cyanophyceae</taxon>
        <taxon>Nostocales</taxon>
        <taxon>Nostocaceae</taxon>
        <taxon>Trichormus</taxon>
    </lineage>
</organism>
<gene>
    <name evidence="1" type="ORF">DSM107003_32440</name>
</gene>
<dbReference type="SUPFAM" id="SSF109604">
    <property type="entry name" value="HD-domain/PDEase-like"/>
    <property type="match status" value="1"/>
</dbReference>
<dbReference type="OrthoDB" id="9808993at2"/>
<dbReference type="AlphaFoldDB" id="A0A433UMI9"/>
<dbReference type="InterPro" id="IPR009218">
    <property type="entry name" value="HD_phosphohydro"/>
</dbReference>
<dbReference type="EMBL" id="RSCM01000011">
    <property type="protein sequence ID" value="RUS95044.1"/>
    <property type="molecule type" value="Genomic_DNA"/>
</dbReference>
<proteinExistence type="predicted"/>
<dbReference type="RefSeq" id="WP_127055138.1">
    <property type="nucleotide sequence ID" value="NZ_RSCM01000011.1"/>
</dbReference>
<keyword evidence="2" id="KW-1185">Reference proteome</keyword>
<evidence type="ECO:0000313" key="2">
    <source>
        <dbReference type="Proteomes" id="UP000276103"/>
    </source>
</evidence>
<reference evidence="1 2" key="1">
    <citation type="journal article" date="2019" name="Genome Biol. Evol.">
        <title>Day and night: Metabolic profiles and evolutionary relationships of six axenic non-marine cyanobacteria.</title>
        <authorList>
            <person name="Will S.E."/>
            <person name="Henke P."/>
            <person name="Boedeker C."/>
            <person name="Huang S."/>
            <person name="Brinkmann H."/>
            <person name="Rohde M."/>
            <person name="Jarek M."/>
            <person name="Friedl T."/>
            <person name="Seufert S."/>
            <person name="Schumacher M."/>
            <person name="Overmann J."/>
            <person name="Neumann-Schaal M."/>
            <person name="Petersen J."/>
        </authorList>
    </citation>
    <scope>NUCLEOTIDE SEQUENCE [LARGE SCALE GENOMIC DNA]</scope>
    <source>
        <strain evidence="1 2">SAG 1403-4b</strain>
    </source>
</reference>
<accession>A0A433UMI9</accession>
<dbReference type="PANTHER" id="PTHR21174">
    <property type="match status" value="1"/>
</dbReference>
<dbReference type="PIRSF" id="PIRSF035170">
    <property type="entry name" value="HD_phosphohydro"/>
    <property type="match status" value="1"/>
</dbReference>